<keyword evidence="8" id="KW-1185">Reference proteome</keyword>
<dbReference type="Gene3D" id="3.40.50.300">
    <property type="entry name" value="P-loop containing nucleotide triphosphate hydrolases"/>
    <property type="match status" value="1"/>
</dbReference>
<dbReference type="EMBL" id="FONG01000006">
    <property type="protein sequence ID" value="SFE88221.1"/>
    <property type="molecule type" value="Genomic_DNA"/>
</dbReference>
<dbReference type="PANTHER" id="PTHR42939">
    <property type="entry name" value="ABC TRANSPORTER ATP-BINDING PROTEIN ALBC-RELATED"/>
    <property type="match status" value="1"/>
</dbReference>
<keyword evidence="5" id="KW-0812">Transmembrane</keyword>
<evidence type="ECO:0000256" key="3">
    <source>
        <dbReference type="ARBA" id="ARBA00022840"/>
    </source>
</evidence>
<keyword evidence="5" id="KW-0472">Membrane</keyword>
<feature type="region of interest" description="Disordered" evidence="4">
    <location>
        <begin position="1"/>
        <end position="20"/>
    </location>
</feature>
<evidence type="ECO:0000256" key="4">
    <source>
        <dbReference type="SAM" id="MobiDB-lite"/>
    </source>
</evidence>
<feature type="transmembrane region" description="Helical" evidence="5">
    <location>
        <begin position="332"/>
        <end position="350"/>
    </location>
</feature>
<dbReference type="RefSeq" id="WP_322935093.1">
    <property type="nucleotide sequence ID" value="NZ_FONG01000006.1"/>
</dbReference>
<dbReference type="GO" id="GO:0016887">
    <property type="term" value="F:ATP hydrolysis activity"/>
    <property type="evidence" value="ECO:0007669"/>
    <property type="project" value="InterPro"/>
</dbReference>
<dbReference type="GO" id="GO:0005524">
    <property type="term" value="F:ATP binding"/>
    <property type="evidence" value="ECO:0007669"/>
    <property type="project" value="UniProtKB-KW"/>
</dbReference>
<proteinExistence type="predicted"/>
<sequence length="539" mass="54755">MRDTIGEQTETAGRPGIGLDGVGRRYGPRARWVLRDVTLDLPRGGLVRIEGANGTGKSTLLRLIAGVDRPTAGRITGRPAGSTAYVPERFPAALPFPVLRYLTHLGAVRGLSREDARERAGYWLDLFGIAGYARTPLDELSKGTCQKVAVIQALLADPALLVLDEAWTGLDHASRALLDTTVRARAAAGGTVLFVDHDPRRLAGVPMTVLHMTPGSVTVAPRAAERDAAAAVVIEAVGEGEVPAVPGTVSREDDGTVRVVAGAGESDRVLLGLVAAEPAWHVVSVRTQEPVVAAAAVTTPAPAVRPAPPSPRRPGRAVLAYQADLLLRSHRWLAPLLFYGAVLAIGVSTGEPLLGSLGYETALLLPVAAWLVRVCVRGEPGAARACVASAVGAGRAQLGALATALGASAVLGAAGTGLVVAISGPHSDDLRRSVPVGPAAVAGLLAAAVSVLLGCAVGALTNPPLVRGSGWSILGTCLVAGAVLVAAGSPANAAVGGLVTGSRTGTVHYPVLPLVAAAVLAAAAAWLSCRFVSRLGGTD</sequence>
<reference evidence="7 8" key="1">
    <citation type="submission" date="2016-10" db="EMBL/GenBank/DDBJ databases">
        <authorList>
            <person name="de Groot N.N."/>
        </authorList>
    </citation>
    <scope>NUCLEOTIDE SEQUENCE [LARGE SCALE GENOMIC DNA]</scope>
    <source>
        <strain evidence="7 8">CGMCC 4.3510</strain>
    </source>
</reference>
<dbReference type="Proteomes" id="UP000199323">
    <property type="component" value="Unassembled WGS sequence"/>
</dbReference>
<dbReference type="SUPFAM" id="SSF52540">
    <property type="entry name" value="P-loop containing nucleoside triphosphate hydrolases"/>
    <property type="match status" value="1"/>
</dbReference>
<dbReference type="Pfam" id="PF00005">
    <property type="entry name" value="ABC_tran"/>
    <property type="match status" value="1"/>
</dbReference>
<protein>
    <submittedName>
        <fullName evidence="7">ABC transporter</fullName>
    </submittedName>
</protein>
<feature type="domain" description="ABC transporter" evidence="6">
    <location>
        <begin position="17"/>
        <end position="239"/>
    </location>
</feature>
<name>A0A1I2E6V7_9ACTN</name>
<feature type="transmembrane region" description="Helical" evidence="5">
    <location>
        <begin position="507"/>
        <end position="527"/>
    </location>
</feature>
<dbReference type="PANTHER" id="PTHR42939:SF1">
    <property type="entry name" value="ABC TRANSPORTER ATP-BINDING PROTEIN ALBC-RELATED"/>
    <property type="match status" value="1"/>
</dbReference>
<dbReference type="InterPro" id="IPR003593">
    <property type="entry name" value="AAA+_ATPase"/>
</dbReference>
<feature type="transmembrane region" description="Helical" evidence="5">
    <location>
        <begin position="397"/>
        <end position="420"/>
    </location>
</feature>
<dbReference type="STRING" id="380248.SAMN05216251_10643"/>
<dbReference type="InterPro" id="IPR003439">
    <property type="entry name" value="ABC_transporter-like_ATP-bd"/>
</dbReference>
<dbReference type="InterPro" id="IPR051782">
    <property type="entry name" value="ABC_Transporter_VariousFunc"/>
</dbReference>
<keyword evidence="2" id="KW-0547">Nucleotide-binding</keyword>
<feature type="transmembrane region" description="Helical" evidence="5">
    <location>
        <begin position="473"/>
        <end position="495"/>
    </location>
</feature>
<evidence type="ECO:0000256" key="1">
    <source>
        <dbReference type="ARBA" id="ARBA00022448"/>
    </source>
</evidence>
<dbReference type="InterPro" id="IPR027417">
    <property type="entry name" value="P-loop_NTPase"/>
</dbReference>
<keyword evidence="5" id="KW-1133">Transmembrane helix</keyword>
<evidence type="ECO:0000259" key="6">
    <source>
        <dbReference type="PROSITE" id="PS50893"/>
    </source>
</evidence>
<dbReference type="PROSITE" id="PS50893">
    <property type="entry name" value="ABC_TRANSPORTER_2"/>
    <property type="match status" value="1"/>
</dbReference>
<feature type="compositionally biased region" description="Polar residues" evidence="4">
    <location>
        <begin position="1"/>
        <end position="11"/>
    </location>
</feature>
<dbReference type="SMART" id="SM00382">
    <property type="entry name" value="AAA"/>
    <property type="match status" value="1"/>
</dbReference>
<keyword evidence="3" id="KW-0067">ATP-binding</keyword>
<evidence type="ECO:0000256" key="2">
    <source>
        <dbReference type="ARBA" id="ARBA00022741"/>
    </source>
</evidence>
<dbReference type="AlphaFoldDB" id="A0A1I2E6V7"/>
<gene>
    <name evidence="7" type="ORF">SAMN05216251_10643</name>
</gene>
<evidence type="ECO:0000313" key="8">
    <source>
        <dbReference type="Proteomes" id="UP000199323"/>
    </source>
</evidence>
<feature type="transmembrane region" description="Helical" evidence="5">
    <location>
        <begin position="440"/>
        <end position="461"/>
    </location>
</feature>
<accession>A0A1I2E6V7</accession>
<evidence type="ECO:0000313" key="7">
    <source>
        <dbReference type="EMBL" id="SFE88221.1"/>
    </source>
</evidence>
<keyword evidence="1" id="KW-0813">Transport</keyword>
<organism evidence="7 8">
    <name type="scientific">Actinacidiphila alni</name>
    <dbReference type="NCBI Taxonomy" id="380248"/>
    <lineage>
        <taxon>Bacteria</taxon>
        <taxon>Bacillati</taxon>
        <taxon>Actinomycetota</taxon>
        <taxon>Actinomycetes</taxon>
        <taxon>Kitasatosporales</taxon>
        <taxon>Streptomycetaceae</taxon>
        <taxon>Actinacidiphila</taxon>
    </lineage>
</organism>
<evidence type="ECO:0000256" key="5">
    <source>
        <dbReference type="SAM" id="Phobius"/>
    </source>
</evidence>